<gene>
    <name evidence="1" type="ORF">FJY68_12260</name>
</gene>
<dbReference type="EMBL" id="VGIR01000106">
    <property type="protein sequence ID" value="MBM3332598.1"/>
    <property type="molecule type" value="Genomic_DNA"/>
</dbReference>
<organism evidence="1 2">
    <name type="scientific">candidate division WOR-3 bacterium</name>
    <dbReference type="NCBI Taxonomy" id="2052148"/>
    <lineage>
        <taxon>Bacteria</taxon>
        <taxon>Bacteria division WOR-3</taxon>
    </lineage>
</organism>
<evidence type="ECO:0000313" key="1">
    <source>
        <dbReference type="EMBL" id="MBM3332598.1"/>
    </source>
</evidence>
<protein>
    <submittedName>
        <fullName evidence="1">Uncharacterized protein</fullName>
    </submittedName>
</protein>
<sequence>MPGRFRSNVDRQFAYETKTKPERVKQTNDDMRAAAVQRHANRQTELAAFELQAKEVIDSTGVSTPLYVAYLNYCREIWKKANTYGGAVLKNETDAIIAKWKVRELDETILKRLRFELINVRD</sequence>
<dbReference type="Gene3D" id="1.20.58.800">
    <property type="match status" value="1"/>
</dbReference>
<dbReference type="Proteomes" id="UP000779900">
    <property type="component" value="Unassembled WGS sequence"/>
</dbReference>
<comment type="caution">
    <text evidence="1">The sequence shown here is derived from an EMBL/GenBank/DDBJ whole genome shotgun (WGS) entry which is preliminary data.</text>
</comment>
<evidence type="ECO:0000313" key="2">
    <source>
        <dbReference type="Proteomes" id="UP000779900"/>
    </source>
</evidence>
<accession>A0A937XFR6</accession>
<name>A0A937XFR6_UNCW3</name>
<reference evidence="1" key="1">
    <citation type="submission" date="2019-03" db="EMBL/GenBank/DDBJ databases">
        <title>Lake Tanganyika Metagenome-Assembled Genomes (MAGs).</title>
        <authorList>
            <person name="Tran P."/>
        </authorList>
    </citation>
    <scope>NUCLEOTIDE SEQUENCE</scope>
    <source>
        <strain evidence="1">K_DeepCast_150m_m2_040</strain>
    </source>
</reference>
<dbReference type="AlphaFoldDB" id="A0A937XFR6"/>
<proteinExistence type="predicted"/>